<dbReference type="Proteomes" id="UP000199687">
    <property type="component" value="Unassembled WGS sequence"/>
</dbReference>
<dbReference type="STRING" id="531814.SAMN04487944_12525"/>
<dbReference type="PANTHER" id="PTHR30250">
    <property type="entry name" value="PST FAMILY PREDICTED COLANIC ACID TRANSPORTER"/>
    <property type="match status" value="1"/>
</dbReference>
<feature type="transmembrane region" description="Helical" evidence="6">
    <location>
        <begin position="159"/>
        <end position="175"/>
    </location>
</feature>
<feature type="transmembrane region" description="Helical" evidence="6">
    <location>
        <begin position="121"/>
        <end position="138"/>
    </location>
</feature>
<evidence type="ECO:0000313" key="7">
    <source>
        <dbReference type="EMBL" id="SES22828.1"/>
    </source>
</evidence>
<feature type="transmembrane region" description="Helical" evidence="6">
    <location>
        <begin position="50"/>
        <end position="71"/>
    </location>
</feature>
<evidence type="ECO:0000256" key="4">
    <source>
        <dbReference type="ARBA" id="ARBA00022989"/>
    </source>
</evidence>
<dbReference type="OrthoDB" id="9775950at2"/>
<keyword evidence="8" id="KW-1185">Reference proteome</keyword>
<proteinExistence type="predicted"/>
<feature type="transmembrane region" description="Helical" evidence="6">
    <location>
        <begin position="437"/>
        <end position="459"/>
    </location>
</feature>
<keyword evidence="4 6" id="KW-1133">Transmembrane helix</keyword>
<reference evidence="7 8" key="1">
    <citation type="submission" date="2016-10" db="EMBL/GenBank/DDBJ databases">
        <authorList>
            <person name="de Groot N.N."/>
        </authorList>
    </citation>
    <scope>NUCLEOTIDE SEQUENCE [LARGE SCALE GENOMIC DNA]</scope>
    <source>
        <strain evidence="7 8">CGMCC 1.7727</strain>
    </source>
</reference>
<comment type="subcellular location">
    <subcellularLocation>
        <location evidence="1">Cell membrane</location>
        <topology evidence="1">Multi-pass membrane protein</topology>
    </subcellularLocation>
</comment>
<evidence type="ECO:0000256" key="3">
    <source>
        <dbReference type="ARBA" id="ARBA00022692"/>
    </source>
</evidence>
<dbReference type="InterPro" id="IPR050833">
    <property type="entry name" value="Poly_Biosynth_Transport"/>
</dbReference>
<dbReference type="InterPro" id="IPR002797">
    <property type="entry name" value="Polysacc_synth"/>
</dbReference>
<keyword evidence="3 6" id="KW-0812">Transmembrane</keyword>
<evidence type="ECO:0000256" key="2">
    <source>
        <dbReference type="ARBA" id="ARBA00022475"/>
    </source>
</evidence>
<sequence length="517" mass="57783">MKTNRKTIFTGAFALVFAGITGKVISASYRIPLQNLTGDIGFYIYQQVYPVIGIAIMMALYGLPSAVAAFLMEHQLENGNRKITLAIFKMLFLLGVFFFALLFLFSPLLAEAMGDQQLAEPIRHMAWIFLFVPFVAIYRGRLQAVNHLSAVANSQMVEQIIRALIIIFTAVWIYRNNVSPYRIGDGAAIGTAAAFTASFLLLYFTWKKKYSNREEAHTENISSYHIFRTVIITGIIMSMNHMMLLFMQLADAFTIVPGLVTGGWTQLEAMKWKGIIDRGQPLLQLVTIIGSSLAMALVPQISGNKEESIRNIRTALKYGILISVGATAGLIVLMPDINELFYQNTDGTFSLRMLSITLLFSASSLILAAILQGFGYTRGTAIVLFAALWLKVLLNQLLVPFLDIDGAAIATILSIGFVCVLYYYMLTKKIVKFNVRILPVIQTGLATVVMIAGLLLVKYVEMNYWEIETRAEQLIFVLFSVLAGFILYLFSLIRLRIFSQAELAKIPVIRKWSKEES</sequence>
<feature type="transmembrane region" description="Helical" evidence="6">
    <location>
        <begin position="282"/>
        <end position="303"/>
    </location>
</feature>
<accession>A0A1H9VMR8</accession>
<name>A0A1H9VMR8_9BACI</name>
<feature type="transmembrane region" description="Helical" evidence="6">
    <location>
        <begin position="381"/>
        <end position="401"/>
    </location>
</feature>
<feature type="transmembrane region" description="Helical" evidence="6">
    <location>
        <begin position="315"/>
        <end position="334"/>
    </location>
</feature>
<feature type="transmembrane region" description="Helical" evidence="6">
    <location>
        <begin position="83"/>
        <end position="109"/>
    </location>
</feature>
<evidence type="ECO:0000256" key="6">
    <source>
        <dbReference type="SAM" id="Phobius"/>
    </source>
</evidence>
<dbReference type="EMBL" id="FOGL01000025">
    <property type="protein sequence ID" value="SES22828.1"/>
    <property type="molecule type" value="Genomic_DNA"/>
</dbReference>
<dbReference type="RefSeq" id="WP_089743950.1">
    <property type="nucleotide sequence ID" value="NZ_FOGL01000025.1"/>
</dbReference>
<dbReference type="AlphaFoldDB" id="A0A1H9VMR8"/>
<dbReference type="CDD" id="cd13124">
    <property type="entry name" value="MATE_SpoVB_like"/>
    <property type="match status" value="1"/>
</dbReference>
<feature type="transmembrane region" description="Helical" evidence="6">
    <location>
        <begin position="226"/>
        <end position="247"/>
    </location>
</feature>
<feature type="transmembrane region" description="Helical" evidence="6">
    <location>
        <begin position="187"/>
        <end position="206"/>
    </location>
</feature>
<dbReference type="GO" id="GO:0005886">
    <property type="term" value="C:plasma membrane"/>
    <property type="evidence" value="ECO:0007669"/>
    <property type="project" value="UniProtKB-SubCell"/>
</dbReference>
<dbReference type="PANTHER" id="PTHR30250:SF29">
    <property type="entry name" value="POLYSACCHARIDE BIOSYNTHESIS PROTEIN C-TERMINAL DOMAIN-CONTAINING PROTEIN"/>
    <property type="match status" value="1"/>
</dbReference>
<dbReference type="Pfam" id="PF01943">
    <property type="entry name" value="Polysacc_synt"/>
    <property type="match status" value="1"/>
</dbReference>
<evidence type="ECO:0000256" key="5">
    <source>
        <dbReference type="ARBA" id="ARBA00023136"/>
    </source>
</evidence>
<protein>
    <submittedName>
        <fullName evidence="7">Polysaccharide transporter, PST family</fullName>
    </submittedName>
</protein>
<keyword evidence="2" id="KW-1003">Cell membrane</keyword>
<feature type="transmembrane region" description="Helical" evidence="6">
    <location>
        <begin position="407"/>
        <end position="425"/>
    </location>
</feature>
<gene>
    <name evidence="7" type="ORF">SAMN04487944_12525</name>
</gene>
<feature type="transmembrane region" description="Helical" evidence="6">
    <location>
        <begin position="354"/>
        <end position="374"/>
    </location>
</feature>
<organism evidence="7 8">
    <name type="scientific">Gracilibacillus ureilyticus</name>
    <dbReference type="NCBI Taxonomy" id="531814"/>
    <lineage>
        <taxon>Bacteria</taxon>
        <taxon>Bacillati</taxon>
        <taxon>Bacillota</taxon>
        <taxon>Bacilli</taxon>
        <taxon>Bacillales</taxon>
        <taxon>Bacillaceae</taxon>
        <taxon>Gracilibacillus</taxon>
    </lineage>
</organism>
<evidence type="ECO:0000313" key="8">
    <source>
        <dbReference type="Proteomes" id="UP000199687"/>
    </source>
</evidence>
<feature type="transmembrane region" description="Helical" evidence="6">
    <location>
        <begin position="474"/>
        <end position="495"/>
    </location>
</feature>
<dbReference type="InterPro" id="IPR024923">
    <property type="entry name" value="PG_synth_SpoVB"/>
</dbReference>
<keyword evidence="5 6" id="KW-0472">Membrane</keyword>
<evidence type="ECO:0000256" key="1">
    <source>
        <dbReference type="ARBA" id="ARBA00004651"/>
    </source>
</evidence>